<dbReference type="eggNOG" id="COG5377">
    <property type="taxonomic scope" value="Bacteria"/>
</dbReference>
<dbReference type="SUPFAM" id="SSF52980">
    <property type="entry name" value="Restriction endonuclease-like"/>
    <property type="match status" value="1"/>
</dbReference>
<sequence>MDKKEIKKNTKEFYHYCKNCINATEIATIMGLNPYETKEELIKKKLLTYKFIQSEAIEHGRKTKPRANLFFSIKMKTNYKPITLVKDIFFTTLDGYDESKKTLLGIKCPFRPENLEWKNFFQKKIIQPYYWAQIQCQLYISESNLGYFLAFVDSENFQFITIKPDIKFIKSIIQEGEKFQQLLIKYQNKFLIK</sequence>
<dbReference type="HOGENOM" id="CLU_1209247_0_0_14"/>
<protein>
    <recommendedName>
        <fullName evidence="1">YqaJ viral recombinase domain-containing protein</fullName>
    </recommendedName>
</protein>
<dbReference type="InterPro" id="IPR017482">
    <property type="entry name" value="Lambda-type_endonuclease"/>
</dbReference>
<proteinExistence type="predicted"/>
<dbReference type="AlphaFoldDB" id="B3QZP9"/>
<reference evidence="2 3" key="1">
    <citation type="journal article" date="2008" name="BMC Genomics">
        <title>The linear chromosome of the plant-pathogenic mycoplasma 'Candidatus Phytoplasma mali'.</title>
        <authorList>
            <person name="Kube M."/>
            <person name="Schneider B."/>
            <person name="Kuhl H."/>
            <person name="Dandekar T."/>
            <person name="Heitmann K."/>
            <person name="Migdoll A.M."/>
            <person name="Reinhardt R."/>
            <person name="Seemueller E."/>
        </authorList>
    </citation>
    <scope>NUCLEOTIDE SEQUENCE [LARGE SCALE GENOMIC DNA]</scope>
    <source>
        <strain evidence="2 3">AT</strain>
    </source>
</reference>
<dbReference type="NCBIfam" id="TIGR03033">
    <property type="entry name" value="phage_rel_nuc"/>
    <property type="match status" value="1"/>
</dbReference>
<dbReference type="InterPro" id="IPR019080">
    <property type="entry name" value="YqaJ_viral_recombinase"/>
</dbReference>
<gene>
    <name evidence="2" type="ordered locus">ATP_00249</name>
</gene>
<dbReference type="Pfam" id="PF09588">
    <property type="entry name" value="YqaJ"/>
    <property type="match status" value="1"/>
</dbReference>
<dbReference type="Proteomes" id="UP000002020">
    <property type="component" value="Chromosome"/>
</dbReference>
<evidence type="ECO:0000313" key="3">
    <source>
        <dbReference type="Proteomes" id="UP000002020"/>
    </source>
</evidence>
<name>B3QZP9_PHYMT</name>
<evidence type="ECO:0000259" key="1">
    <source>
        <dbReference type="Pfam" id="PF09588"/>
    </source>
</evidence>
<keyword evidence="3" id="KW-1185">Reference proteome</keyword>
<dbReference type="EMBL" id="CU469464">
    <property type="protein sequence ID" value="CAP18436.1"/>
    <property type="molecule type" value="Genomic_DNA"/>
</dbReference>
<feature type="domain" description="YqaJ viral recombinase" evidence="1">
    <location>
        <begin position="18"/>
        <end position="142"/>
    </location>
</feature>
<dbReference type="InterPro" id="IPR011604">
    <property type="entry name" value="PDDEXK-like_dom_sf"/>
</dbReference>
<accession>B3QZP9</accession>
<organism evidence="3">
    <name type="scientific">Phytoplasma mali (strain AT)</name>
    <dbReference type="NCBI Taxonomy" id="482235"/>
    <lineage>
        <taxon>Bacteria</taxon>
        <taxon>Bacillati</taxon>
        <taxon>Mycoplasmatota</taxon>
        <taxon>Mollicutes</taxon>
        <taxon>Acholeplasmatales</taxon>
        <taxon>Acholeplasmataceae</taxon>
        <taxon>Candidatus Phytoplasma</taxon>
        <taxon>16SrX (Apple proliferation group)</taxon>
    </lineage>
</organism>
<evidence type="ECO:0000313" key="2">
    <source>
        <dbReference type="EMBL" id="CAP18436.1"/>
    </source>
</evidence>
<dbReference type="Gene3D" id="3.90.320.10">
    <property type="match status" value="1"/>
</dbReference>
<dbReference type="InterPro" id="IPR011335">
    <property type="entry name" value="Restrct_endonuc-II-like"/>
</dbReference>
<dbReference type="KEGG" id="pml:ATP_00249"/>